<evidence type="ECO:0000313" key="2">
    <source>
        <dbReference type="Proteomes" id="UP000297734"/>
    </source>
</evidence>
<sequence length="78" mass="8666">MPPIAVGQLTHAWLTHCYRGQAPSHIGSSLFGRCPIAIHRHSAPILPSRPNWAFFLQQLAGILGRPFPWCRPPLCFAP</sequence>
<dbReference type="AlphaFoldDB" id="A0A4Z0AMX6"/>
<dbReference type="Proteomes" id="UP000297734">
    <property type="component" value="Unassembled WGS sequence"/>
</dbReference>
<accession>A0A4Z0AMX6</accession>
<keyword evidence="2" id="KW-1185">Reference proteome</keyword>
<dbReference type="EMBL" id="QUZT01000066">
    <property type="protein sequence ID" value="TFY87743.1"/>
    <property type="molecule type" value="Genomic_DNA"/>
</dbReference>
<reference evidence="1 2" key="1">
    <citation type="journal article" date="2019" name="Syst. Appl. Microbiol.">
        <title>New species of pathogenic Pseudomonas isolated from citrus in Tunisia: Proposal of Pseudomonas kairouanensis sp. nov. and Pseudomonas nabeulensis sp. nov.</title>
        <authorList>
            <person name="Oueslati M."/>
            <person name="Mulet M."/>
            <person name="Gomila M."/>
            <person name="Berge O."/>
            <person name="Hajlaoui M.R."/>
            <person name="Lalucat J."/>
            <person name="Sadfi-Zouaoui N."/>
            <person name="Garcia-Valdes E."/>
        </authorList>
    </citation>
    <scope>NUCLEOTIDE SEQUENCE [LARGE SCALE GENOMIC DNA]</scope>
    <source>
        <strain evidence="1 2">E10B</strain>
    </source>
</reference>
<gene>
    <name evidence="1" type="ORF">DYL61_25525</name>
</gene>
<protein>
    <submittedName>
        <fullName evidence="1">Uncharacterized protein</fullName>
    </submittedName>
</protein>
<comment type="caution">
    <text evidence="1">The sequence shown here is derived from an EMBL/GenBank/DDBJ whole genome shotgun (WGS) entry which is preliminary data.</text>
</comment>
<proteinExistence type="predicted"/>
<evidence type="ECO:0000313" key="1">
    <source>
        <dbReference type="EMBL" id="TFY87743.1"/>
    </source>
</evidence>
<name>A0A4Z0AMX6_9PSED</name>
<organism evidence="1 2">
    <name type="scientific">Pseudomonas nabeulensis</name>
    <dbReference type="NCBI Taxonomy" id="2293833"/>
    <lineage>
        <taxon>Bacteria</taxon>
        <taxon>Pseudomonadati</taxon>
        <taxon>Pseudomonadota</taxon>
        <taxon>Gammaproteobacteria</taxon>
        <taxon>Pseudomonadales</taxon>
        <taxon>Pseudomonadaceae</taxon>
        <taxon>Pseudomonas</taxon>
    </lineage>
</organism>